<keyword evidence="3" id="KW-1185">Reference proteome</keyword>
<accession>A0A834PB45</accession>
<feature type="region of interest" description="Disordered" evidence="1">
    <location>
        <begin position="1"/>
        <end position="54"/>
    </location>
</feature>
<dbReference type="InterPro" id="IPR001806">
    <property type="entry name" value="Small_GTPase"/>
</dbReference>
<evidence type="ECO:0000313" key="3">
    <source>
        <dbReference type="Proteomes" id="UP000600918"/>
    </source>
</evidence>
<evidence type="ECO:0000256" key="1">
    <source>
        <dbReference type="SAM" id="MobiDB-lite"/>
    </source>
</evidence>
<reference evidence="2" key="1">
    <citation type="journal article" date="2020" name="G3 (Bethesda)">
        <title>High-Quality Assemblies for Three Invasive Social Wasps from the &lt;i&gt;Vespula&lt;/i&gt; Genus.</title>
        <authorList>
            <person name="Harrop T.W.R."/>
            <person name="Guhlin J."/>
            <person name="McLaughlin G.M."/>
            <person name="Permina E."/>
            <person name="Stockwell P."/>
            <person name="Gilligan J."/>
            <person name="Le Lec M.F."/>
            <person name="Gruber M.A.M."/>
            <person name="Quinn O."/>
            <person name="Lovegrove M."/>
            <person name="Duncan E.J."/>
            <person name="Remnant E.J."/>
            <person name="Van Eeckhoven J."/>
            <person name="Graham B."/>
            <person name="Knapp R.A."/>
            <person name="Langford K.W."/>
            <person name="Kronenberg Z."/>
            <person name="Press M.O."/>
            <person name="Eacker S.M."/>
            <person name="Wilson-Rankin E.E."/>
            <person name="Purcell J."/>
            <person name="Lester P.J."/>
            <person name="Dearden P.K."/>
        </authorList>
    </citation>
    <scope>NUCLEOTIDE SEQUENCE</scope>
    <source>
        <strain evidence="2">Volc-1</strain>
    </source>
</reference>
<dbReference type="Pfam" id="PF00071">
    <property type="entry name" value="Ras"/>
    <property type="match status" value="1"/>
</dbReference>
<dbReference type="Gene3D" id="3.40.50.300">
    <property type="entry name" value="P-loop containing nucleotide triphosphate hydrolases"/>
    <property type="match status" value="1"/>
</dbReference>
<evidence type="ECO:0000313" key="2">
    <source>
        <dbReference type="EMBL" id="KAF7435064.1"/>
    </source>
</evidence>
<dbReference type="InterPro" id="IPR027417">
    <property type="entry name" value="P-loop_NTPase"/>
</dbReference>
<dbReference type="AlphaFoldDB" id="A0A834PB45"/>
<gene>
    <name evidence="2" type="ORF">H0235_003255</name>
</gene>
<dbReference type="Proteomes" id="UP000600918">
    <property type="component" value="Unassembled WGS sequence"/>
</dbReference>
<comment type="caution">
    <text evidence="2">The sequence shown here is derived from an EMBL/GenBank/DDBJ whole genome shotgun (WGS) entry which is preliminary data.</text>
</comment>
<sequence>MSSIDKKNPVMTGEGSVNDNVFDMEVNGSSRLTPVAAEQRSATAPSPTGYRDYKPPAEVLSNSYSTTFHTSGGFDSARANFKRDQEKEEDFAHKTILLGDSGVGKTSLLVQFDTGNFQPGNFAATVGIGFTSSSSFLAIGSVGMAGRVATEVTIPHPHEFLSIGITESCGISEGYYP</sequence>
<proteinExistence type="predicted"/>
<protein>
    <submittedName>
        <fullName evidence="2">Uncharacterized protein</fullName>
    </submittedName>
</protein>
<name>A0A834PB45_VESPE</name>
<dbReference type="SUPFAM" id="SSF52540">
    <property type="entry name" value="P-loop containing nucleoside triphosphate hydrolases"/>
    <property type="match status" value="1"/>
</dbReference>
<organism evidence="2 3">
    <name type="scientific">Vespula pensylvanica</name>
    <name type="common">Western yellow jacket</name>
    <name type="synonym">Wasp</name>
    <dbReference type="NCBI Taxonomy" id="30213"/>
    <lineage>
        <taxon>Eukaryota</taxon>
        <taxon>Metazoa</taxon>
        <taxon>Ecdysozoa</taxon>
        <taxon>Arthropoda</taxon>
        <taxon>Hexapoda</taxon>
        <taxon>Insecta</taxon>
        <taxon>Pterygota</taxon>
        <taxon>Neoptera</taxon>
        <taxon>Endopterygota</taxon>
        <taxon>Hymenoptera</taxon>
        <taxon>Apocrita</taxon>
        <taxon>Aculeata</taxon>
        <taxon>Vespoidea</taxon>
        <taxon>Vespidae</taxon>
        <taxon>Vespinae</taxon>
        <taxon>Vespula</taxon>
    </lineage>
</organism>
<dbReference type="EMBL" id="JACSDY010000002">
    <property type="protein sequence ID" value="KAF7435064.1"/>
    <property type="molecule type" value="Genomic_DNA"/>
</dbReference>